<sequence>MGKACEKFWRGRGKRDWRELFFFSVYFSMFSLCVGRRESVYSVCESEIGGGKMRLPGENEIELKFIEREREREP</sequence>
<proteinExistence type="predicted"/>
<accession>A0A1R3KI34</accession>
<protein>
    <submittedName>
        <fullName evidence="1">Uncharacterized protein</fullName>
    </submittedName>
</protein>
<dbReference type="AlphaFoldDB" id="A0A1R3KI34"/>
<name>A0A1R3KI34_9ROSI</name>
<keyword evidence="2" id="KW-1185">Reference proteome</keyword>
<gene>
    <name evidence="1" type="ORF">COLO4_07931</name>
</gene>
<comment type="caution">
    <text evidence="1">The sequence shown here is derived from an EMBL/GenBank/DDBJ whole genome shotgun (WGS) entry which is preliminary data.</text>
</comment>
<dbReference type="EMBL" id="AWUE01013504">
    <property type="protein sequence ID" value="OMP06745.1"/>
    <property type="molecule type" value="Genomic_DNA"/>
</dbReference>
<dbReference type="Proteomes" id="UP000187203">
    <property type="component" value="Unassembled WGS sequence"/>
</dbReference>
<evidence type="ECO:0000313" key="2">
    <source>
        <dbReference type="Proteomes" id="UP000187203"/>
    </source>
</evidence>
<evidence type="ECO:0000313" key="1">
    <source>
        <dbReference type="EMBL" id="OMP06745.1"/>
    </source>
</evidence>
<organism evidence="1 2">
    <name type="scientific">Corchorus olitorius</name>
    <dbReference type="NCBI Taxonomy" id="93759"/>
    <lineage>
        <taxon>Eukaryota</taxon>
        <taxon>Viridiplantae</taxon>
        <taxon>Streptophyta</taxon>
        <taxon>Embryophyta</taxon>
        <taxon>Tracheophyta</taxon>
        <taxon>Spermatophyta</taxon>
        <taxon>Magnoliopsida</taxon>
        <taxon>eudicotyledons</taxon>
        <taxon>Gunneridae</taxon>
        <taxon>Pentapetalae</taxon>
        <taxon>rosids</taxon>
        <taxon>malvids</taxon>
        <taxon>Malvales</taxon>
        <taxon>Malvaceae</taxon>
        <taxon>Grewioideae</taxon>
        <taxon>Apeibeae</taxon>
        <taxon>Corchorus</taxon>
    </lineage>
</organism>
<reference evidence="2" key="1">
    <citation type="submission" date="2013-09" db="EMBL/GenBank/DDBJ databases">
        <title>Corchorus olitorius genome sequencing.</title>
        <authorList>
            <person name="Alam M."/>
            <person name="Haque M.S."/>
            <person name="Islam M.S."/>
            <person name="Emdad E.M."/>
            <person name="Islam M.M."/>
            <person name="Ahmed B."/>
            <person name="Halim A."/>
            <person name="Hossen Q.M.M."/>
            <person name="Hossain M.Z."/>
            <person name="Ahmed R."/>
            <person name="Khan M.M."/>
            <person name="Islam R."/>
            <person name="Rashid M.M."/>
            <person name="Khan S.A."/>
            <person name="Rahman M.S."/>
            <person name="Alam M."/>
            <person name="Yahiya A.S."/>
            <person name="Khan M.S."/>
            <person name="Azam M.S."/>
            <person name="Haque T."/>
            <person name="Lashkar M.Z.H."/>
            <person name="Akhand A.I."/>
            <person name="Morshed G."/>
            <person name="Roy S."/>
            <person name="Uddin K.S."/>
            <person name="Rabeya T."/>
            <person name="Hossain A.S."/>
            <person name="Chowdhury A."/>
            <person name="Snigdha A.R."/>
            <person name="Mortoza M.S."/>
            <person name="Matin S.A."/>
            <person name="Hoque S.M.E."/>
            <person name="Islam M.K."/>
            <person name="Roy D.K."/>
            <person name="Haider R."/>
            <person name="Moosa M.M."/>
            <person name="Elias S.M."/>
            <person name="Hasan A.M."/>
            <person name="Jahan S."/>
            <person name="Shafiuddin M."/>
            <person name="Mahmood N."/>
            <person name="Shommy N.S."/>
        </authorList>
    </citation>
    <scope>NUCLEOTIDE SEQUENCE [LARGE SCALE GENOMIC DNA]</scope>
    <source>
        <strain evidence="2">cv. O-4</strain>
    </source>
</reference>